<evidence type="ECO:0000256" key="5">
    <source>
        <dbReference type="PROSITE-ProRule" id="PRU00581"/>
    </source>
</evidence>
<keyword evidence="3 7" id="KW-1133">Transmembrane helix</keyword>
<dbReference type="Proteomes" id="UP000038045">
    <property type="component" value="Unplaced"/>
</dbReference>
<dbReference type="GO" id="GO:0016020">
    <property type="term" value="C:membrane"/>
    <property type="evidence" value="ECO:0007669"/>
    <property type="project" value="UniProtKB-SubCell"/>
</dbReference>
<dbReference type="PANTHER" id="PTHR22776:SF93">
    <property type="entry name" value="MARVEL DOMAIN-CONTAINING PROTEIN"/>
    <property type="match status" value="1"/>
</dbReference>
<keyword evidence="9" id="KW-1185">Reference proteome</keyword>
<comment type="subcellular location">
    <subcellularLocation>
        <location evidence="1">Membrane</location>
        <topology evidence="1">Multi-pass membrane protein</topology>
    </subcellularLocation>
</comment>
<organism evidence="9 10">
    <name type="scientific">Parastrongyloides trichosuri</name>
    <name type="common">Possum-specific nematode worm</name>
    <dbReference type="NCBI Taxonomy" id="131310"/>
    <lineage>
        <taxon>Eukaryota</taxon>
        <taxon>Metazoa</taxon>
        <taxon>Ecdysozoa</taxon>
        <taxon>Nematoda</taxon>
        <taxon>Chromadorea</taxon>
        <taxon>Rhabditida</taxon>
        <taxon>Tylenchina</taxon>
        <taxon>Panagrolaimomorpha</taxon>
        <taxon>Strongyloidoidea</taxon>
        <taxon>Strongyloididae</taxon>
        <taxon>Parastrongyloides</taxon>
    </lineage>
</organism>
<evidence type="ECO:0000256" key="6">
    <source>
        <dbReference type="SAM" id="MobiDB-lite"/>
    </source>
</evidence>
<evidence type="ECO:0000313" key="10">
    <source>
        <dbReference type="WBParaSite" id="PTRK_0000967300.1"/>
    </source>
</evidence>
<evidence type="ECO:0000313" key="9">
    <source>
        <dbReference type="Proteomes" id="UP000038045"/>
    </source>
</evidence>
<feature type="region of interest" description="Disordered" evidence="6">
    <location>
        <begin position="226"/>
        <end position="261"/>
    </location>
</feature>
<keyword evidence="4 5" id="KW-0472">Membrane</keyword>
<dbReference type="PROSITE" id="PS51225">
    <property type="entry name" value="MARVEL"/>
    <property type="match status" value="1"/>
</dbReference>
<sequence>MVLDSSVLGPIKIIPARAYKKAQQQYIQHAYTNNIDQLERNNIEKKSIDNKNIAKDNDIINNSSDFKNINNTDNIPINLKYYMSNIYDHGYNSQYQQQRIPHSGGPYGQSAYLENQYGSAYYNQGYSHDYGGAYSLNPDIVASTSYRAFPQPSPTTGGVNQENGTLLHPYRRSRTAPVRTLPRQTPIHNSTYNLYPTAQRNGTHIRGQSADPPIITNYKYVPNYGPAFNTSQGKPKKRLSNSMSNPQYTTNQGARNPSGIKYTQDPIEYLQPKTPSGNNFYYNNTGPVSPGATSAAPYNPLSPNNPTLRRVTPYYTNYHTTHTATMYPGNYGGQQIYQNHHHQQQQQQYPTSVYGGTIYDRKRDPKAVSKTYPLFVRIIIKIFELILGAAILGLVIGPSTGYSFHDFVIMTKTEWQGAVVGIVAVFAICTLCLLLTICLANKQYFWRQFDVAISGIATLLYLVASFLEAYFAACYPPYGRQIDIVCHRAEWIVADILCFFNLVIYIVDLILALRTGVNIL</sequence>
<feature type="compositionally biased region" description="Polar residues" evidence="6">
    <location>
        <begin position="240"/>
        <end position="255"/>
    </location>
</feature>
<dbReference type="InterPro" id="IPR050578">
    <property type="entry name" value="MARVEL-CKLF_proteins"/>
</dbReference>
<evidence type="ECO:0000256" key="1">
    <source>
        <dbReference type="ARBA" id="ARBA00004141"/>
    </source>
</evidence>
<feature type="transmembrane region" description="Helical" evidence="7">
    <location>
        <begin position="491"/>
        <end position="513"/>
    </location>
</feature>
<dbReference type="WBParaSite" id="PTRK_0000967300.1">
    <property type="protein sequence ID" value="PTRK_0000967300.1"/>
    <property type="gene ID" value="PTRK_0000967300"/>
</dbReference>
<evidence type="ECO:0000256" key="7">
    <source>
        <dbReference type="SAM" id="Phobius"/>
    </source>
</evidence>
<feature type="transmembrane region" description="Helical" evidence="7">
    <location>
        <begin position="451"/>
        <end position="471"/>
    </location>
</feature>
<feature type="domain" description="MARVEL" evidence="8">
    <location>
        <begin position="372"/>
        <end position="517"/>
    </location>
</feature>
<accession>A0A0N4ZMA4</accession>
<protein>
    <submittedName>
        <fullName evidence="10">MARVEL domain-containing protein</fullName>
    </submittedName>
</protein>
<feature type="transmembrane region" description="Helical" evidence="7">
    <location>
        <begin position="417"/>
        <end position="439"/>
    </location>
</feature>
<evidence type="ECO:0000256" key="2">
    <source>
        <dbReference type="ARBA" id="ARBA00022692"/>
    </source>
</evidence>
<dbReference type="InterPro" id="IPR008253">
    <property type="entry name" value="Marvel"/>
</dbReference>
<dbReference type="AlphaFoldDB" id="A0A0N4ZMA4"/>
<name>A0A0N4ZMA4_PARTI</name>
<keyword evidence="2 5" id="KW-0812">Transmembrane</keyword>
<evidence type="ECO:0000256" key="4">
    <source>
        <dbReference type="ARBA" id="ARBA00023136"/>
    </source>
</evidence>
<evidence type="ECO:0000256" key="3">
    <source>
        <dbReference type="ARBA" id="ARBA00022989"/>
    </source>
</evidence>
<evidence type="ECO:0000259" key="8">
    <source>
        <dbReference type="PROSITE" id="PS51225"/>
    </source>
</evidence>
<feature type="transmembrane region" description="Helical" evidence="7">
    <location>
        <begin position="374"/>
        <end position="397"/>
    </location>
</feature>
<proteinExistence type="predicted"/>
<reference evidence="10" key="1">
    <citation type="submission" date="2017-02" db="UniProtKB">
        <authorList>
            <consortium name="WormBaseParasite"/>
        </authorList>
    </citation>
    <scope>IDENTIFICATION</scope>
</reference>
<dbReference type="PANTHER" id="PTHR22776">
    <property type="entry name" value="MARVEL-CONTAINING POTENTIAL LIPID RAFT-ASSOCIATED PROTEIN"/>
    <property type="match status" value="1"/>
</dbReference>